<dbReference type="SUPFAM" id="SSF47203">
    <property type="entry name" value="Acyl-CoA dehydrogenase C-terminal domain-like"/>
    <property type="match status" value="1"/>
</dbReference>
<dbReference type="InterPro" id="IPR009100">
    <property type="entry name" value="AcylCoA_DH/oxidase_NM_dom_sf"/>
</dbReference>
<gene>
    <name evidence="11" type="ORF">G0P99_08345</name>
</gene>
<dbReference type="PANTHER" id="PTHR48083:SF13">
    <property type="entry name" value="ACYL-COA DEHYDROGENASE FAMILY MEMBER 11"/>
    <property type="match status" value="1"/>
</dbReference>
<dbReference type="EMBL" id="JAAGOX010000011">
    <property type="protein sequence ID" value="NDW44965.1"/>
    <property type="molecule type" value="Genomic_DNA"/>
</dbReference>
<dbReference type="FunFam" id="2.40.110.10:FF:000002">
    <property type="entry name" value="Acyl-CoA dehydrogenase fadE12"/>
    <property type="match status" value="1"/>
</dbReference>
<dbReference type="Pfam" id="PF02771">
    <property type="entry name" value="Acyl-CoA_dh_N"/>
    <property type="match status" value="1"/>
</dbReference>
<dbReference type="Pfam" id="PF02770">
    <property type="entry name" value="Acyl-CoA_dh_M"/>
    <property type="match status" value="1"/>
</dbReference>
<comment type="caution">
    <text evidence="11">The sequence shown here is derived from an EMBL/GenBank/DDBJ whole genome shotgun (WGS) entry which is preliminary data.</text>
</comment>
<proteinExistence type="inferred from homology"/>
<evidence type="ECO:0000256" key="7">
    <source>
        <dbReference type="RuleBase" id="RU362125"/>
    </source>
</evidence>
<protein>
    <submittedName>
        <fullName evidence="11">Acyl-CoA dehydrogenase</fullName>
    </submittedName>
</protein>
<evidence type="ECO:0000259" key="10">
    <source>
        <dbReference type="Pfam" id="PF02771"/>
    </source>
</evidence>
<evidence type="ECO:0000256" key="3">
    <source>
        <dbReference type="ARBA" id="ARBA00011738"/>
    </source>
</evidence>
<feature type="domain" description="Acyl-CoA dehydrogenase/oxidase N-terminal" evidence="10">
    <location>
        <begin position="9"/>
        <end position="133"/>
    </location>
</feature>
<evidence type="ECO:0000259" key="9">
    <source>
        <dbReference type="Pfam" id="PF02770"/>
    </source>
</evidence>
<dbReference type="Gene3D" id="1.10.540.10">
    <property type="entry name" value="Acyl-CoA dehydrogenase/oxidase, N-terminal domain"/>
    <property type="match status" value="1"/>
</dbReference>
<comment type="subunit">
    <text evidence="3">Homodimer.</text>
</comment>
<evidence type="ECO:0000256" key="6">
    <source>
        <dbReference type="ARBA" id="ARBA00023002"/>
    </source>
</evidence>
<evidence type="ECO:0000259" key="8">
    <source>
        <dbReference type="Pfam" id="PF00441"/>
    </source>
</evidence>
<feature type="domain" description="Acyl-CoA oxidase/dehydrogenase middle" evidence="9">
    <location>
        <begin position="138"/>
        <end position="235"/>
    </location>
</feature>
<organism evidence="11">
    <name type="scientific">Ruegeria sp. PrR005</name>
    <dbReference type="NCBI Taxonomy" id="2706882"/>
    <lineage>
        <taxon>Bacteria</taxon>
        <taxon>Pseudomonadati</taxon>
        <taxon>Pseudomonadota</taxon>
        <taxon>Alphaproteobacteria</taxon>
        <taxon>Rhodobacterales</taxon>
        <taxon>Roseobacteraceae</taxon>
        <taxon>Ruegeria</taxon>
    </lineage>
</organism>
<comment type="cofactor">
    <cofactor evidence="1 7">
        <name>FAD</name>
        <dbReference type="ChEBI" id="CHEBI:57692"/>
    </cofactor>
</comment>
<evidence type="ECO:0000313" key="11">
    <source>
        <dbReference type="EMBL" id="NDW44965.1"/>
    </source>
</evidence>
<dbReference type="PANTHER" id="PTHR48083">
    <property type="entry name" value="MEDIUM-CHAIN SPECIFIC ACYL-COA DEHYDROGENASE, MITOCHONDRIAL-RELATED"/>
    <property type="match status" value="1"/>
</dbReference>
<dbReference type="Gene3D" id="2.40.110.10">
    <property type="entry name" value="Butyryl-CoA Dehydrogenase, subunit A, domain 2"/>
    <property type="match status" value="1"/>
</dbReference>
<dbReference type="InterPro" id="IPR050741">
    <property type="entry name" value="Acyl-CoA_dehydrogenase"/>
</dbReference>
<comment type="similarity">
    <text evidence="2 7">Belongs to the acyl-CoA dehydrogenase family.</text>
</comment>
<keyword evidence="5 7" id="KW-0274">FAD</keyword>
<dbReference type="GO" id="GO:0003995">
    <property type="term" value="F:acyl-CoA dehydrogenase activity"/>
    <property type="evidence" value="ECO:0007669"/>
    <property type="project" value="TreeGrafter"/>
</dbReference>
<dbReference type="AlphaFoldDB" id="A0A6B2NSX4"/>
<dbReference type="InterPro" id="IPR046373">
    <property type="entry name" value="Acyl-CoA_Oxase/DH_mid-dom_sf"/>
</dbReference>
<dbReference type="GO" id="GO:0005737">
    <property type="term" value="C:cytoplasm"/>
    <property type="evidence" value="ECO:0007669"/>
    <property type="project" value="TreeGrafter"/>
</dbReference>
<evidence type="ECO:0000256" key="5">
    <source>
        <dbReference type="ARBA" id="ARBA00022827"/>
    </source>
</evidence>
<keyword evidence="4 7" id="KW-0285">Flavoprotein</keyword>
<evidence type="ECO:0000256" key="1">
    <source>
        <dbReference type="ARBA" id="ARBA00001974"/>
    </source>
</evidence>
<dbReference type="GO" id="GO:0050660">
    <property type="term" value="F:flavin adenine dinucleotide binding"/>
    <property type="evidence" value="ECO:0007669"/>
    <property type="project" value="InterPro"/>
</dbReference>
<evidence type="ECO:0000256" key="2">
    <source>
        <dbReference type="ARBA" id="ARBA00009347"/>
    </source>
</evidence>
<keyword evidence="6 7" id="KW-0560">Oxidoreductase</keyword>
<dbReference type="GO" id="GO:0033539">
    <property type="term" value="P:fatty acid beta-oxidation using acyl-CoA dehydrogenase"/>
    <property type="evidence" value="ECO:0007669"/>
    <property type="project" value="TreeGrafter"/>
</dbReference>
<dbReference type="InterPro" id="IPR009075">
    <property type="entry name" value="AcylCo_DH/oxidase_C"/>
</dbReference>
<dbReference type="Gene3D" id="1.20.140.10">
    <property type="entry name" value="Butyryl-CoA Dehydrogenase, subunit A, domain 3"/>
    <property type="match status" value="1"/>
</dbReference>
<dbReference type="InterPro" id="IPR006091">
    <property type="entry name" value="Acyl-CoA_Oxase/DH_mid-dom"/>
</dbReference>
<dbReference type="InterPro" id="IPR036250">
    <property type="entry name" value="AcylCo_DH-like_C"/>
</dbReference>
<feature type="domain" description="Acyl-CoA dehydrogenase/oxidase C-terminal" evidence="8">
    <location>
        <begin position="252"/>
        <end position="401"/>
    </location>
</feature>
<name>A0A6B2NSX4_9RHOB</name>
<dbReference type="SUPFAM" id="SSF56645">
    <property type="entry name" value="Acyl-CoA dehydrogenase NM domain-like"/>
    <property type="match status" value="1"/>
</dbReference>
<sequence length="411" mass="46024">MNMSFGMREENRKLLGRVADMIRDEIMPLEDEYHAEVAKGDRWQYTDRQTEILEGLKAKAKAAGLWNFWLTDSERGFGLSTVEYAYFAEEMGKTPLGAEVFNCSAPDTGNMEVFERYGSEKMKKQWLEPLLDGQIRSAYLMTEPDVASSDATNISMSCVRDGDDYVLNGEKYWASGAGDPRCKVYIVMVRTGGEDAPKHQRHSMIVVPAGTEGIEVLRPMLVFGHDDAPHGHMHIRFTNVRVPAENILMGEGRGFEIAQGRLGPGRIHHCMRSIGQAEIALERMCKRALAKEAFGKKLAHLGANYDIIAECRMDIEMARLLCLKAAWMMDQGDARAAAPWISQIKVVAPRVSLKVIDEAMQMHGGQGISQDTPLAAAWTGQRTLRFADGPDAVHRRQIARTELKKYTQEKV</sequence>
<accession>A0A6B2NSX4</accession>
<reference evidence="11" key="1">
    <citation type="submission" date="2020-02" db="EMBL/GenBank/DDBJ databases">
        <title>Delineation of the pyrene-degrading pathway in Roseobacter clade bacteria by genomic analysis.</title>
        <authorList>
            <person name="Zhou H."/>
            <person name="Wang H."/>
        </authorList>
    </citation>
    <scope>NUCLEOTIDE SEQUENCE</scope>
    <source>
        <strain evidence="11">PrR005</strain>
    </source>
</reference>
<dbReference type="RefSeq" id="WP_164129277.1">
    <property type="nucleotide sequence ID" value="NZ_JAAGOX010000011.1"/>
</dbReference>
<dbReference type="InterPro" id="IPR037069">
    <property type="entry name" value="AcylCoA_DH/ox_N_sf"/>
</dbReference>
<dbReference type="InterPro" id="IPR013786">
    <property type="entry name" value="AcylCoA_DH/ox_N"/>
</dbReference>
<dbReference type="Pfam" id="PF00441">
    <property type="entry name" value="Acyl-CoA_dh_1"/>
    <property type="match status" value="1"/>
</dbReference>
<evidence type="ECO:0000256" key="4">
    <source>
        <dbReference type="ARBA" id="ARBA00022630"/>
    </source>
</evidence>